<keyword evidence="1" id="KW-0472">Membrane</keyword>
<accession>A0A4P8IIF7</accession>
<reference evidence="2 3" key="1">
    <citation type="submission" date="2019-05" db="EMBL/GenBank/DDBJ databases">
        <title>Complete genome sequencing of Anaerostipes rhamnosivorans.</title>
        <authorList>
            <person name="Bui T.P.N."/>
            <person name="de Vos W.M."/>
        </authorList>
    </citation>
    <scope>NUCLEOTIDE SEQUENCE [LARGE SCALE GENOMIC DNA]</scope>
    <source>
        <strain evidence="2 3">1y2</strain>
    </source>
</reference>
<feature type="transmembrane region" description="Helical" evidence="1">
    <location>
        <begin position="71"/>
        <end position="90"/>
    </location>
</feature>
<gene>
    <name evidence="2" type="ORF">AR1Y2_1495</name>
</gene>
<sequence>MFTFLEKISYWSTKQIYKIPQAMIVILIFTTLFQNEAATIKNILSSKIQMILPESTINFFTELNLSQKDLLTIWAFLLVTHAITFALTALEQFSKDYDYIIIGSGGAVLFHLNSIILLTVLIYNSLYSPRIMIHSVPVHFTGLYYPFVIVSAGLFASIFCVSYCANLLRLLIKINDKEFPLKKRIVLDLTFGIIVIYFFSNLVKFLPI</sequence>
<organism evidence="2 3">
    <name type="scientific">Anaerostipes rhamnosivorans</name>
    <dbReference type="NCBI Taxonomy" id="1229621"/>
    <lineage>
        <taxon>Bacteria</taxon>
        <taxon>Bacillati</taxon>
        <taxon>Bacillota</taxon>
        <taxon>Clostridia</taxon>
        <taxon>Lachnospirales</taxon>
        <taxon>Lachnospiraceae</taxon>
        <taxon>Anaerostipes</taxon>
    </lineage>
</organism>
<dbReference type="AlphaFoldDB" id="A0A4P8IIF7"/>
<dbReference type="RefSeq" id="WP_022261461.1">
    <property type="nucleotide sequence ID" value="NZ_CP040058.1"/>
</dbReference>
<keyword evidence="3" id="KW-1185">Reference proteome</keyword>
<evidence type="ECO:0000313" key="2">
    <source>
        <dbReference type="EMBL" id="QCP34949.1"/>
    </source>
</evidence>
<feature type="transmembrane region" description="Helical" evidence="1">
    <location>
        <begin position="97"/>
        <end position="123"/>
    </location>
</feature>
<keyword evidence="1" id="KW-0812">Transmembrane</keyword>
<dbReference type="EMBL" id="CP040058">
    <property type="protein sequence ID" value="QCP34949.1"/>
    <property type="molecule type" value="Genomic_DNA"/>
</dbReference>
<evidence type="ECO:0000256" key="1">
    <source>
        <dbReference type="SAM" id="Phobius"/>
    </source>
</evidence>
<evidence type="ECO:0000313" key="3">
    <source>
        <dbReference type="Proteomes" id="UP000298653"/>
    </source>
</evidence>
<dbReference type="KEGG" id="arf:AR1Y2_1495"/>
<proteinExistence type="predicted"/>
<dbReference type="Proteomes" id="UP000298653">
    <property type="component" value="Chromosome"/>
</dbReference>
<dbReference type="OrthoDB" id="2062954at2"/>
<feature type="transmembrane region" description="Helical" evidence="1">
    <location>
        <begin position="143"/>
        <end position="165"/>
    </location>
</feature>
<name>A0A4P8IIF7_9FIRM</name>
<keyword evidence="1" id="KW-1133">Transmembrane helix</keyword>
<feature type="transmembrane region" description="Helical" evidence="1">
    <location>
        <begin position="185"/>
        <end position="203"/>
    </location>
</feature>
<protein>
    <submittedName>
        <fullName evidence="2">Uncharacterized protein</fullName>
    </submittedName>
</protein>